<keyword evidence="2" id="KW-0238">DNA-binding</keyword>
<dbReference type="InterPro" id="IPR028082">
    <property type="entry name" value="Peripla_BP_I"/>
</dbReference>
<dbReference type="PANTHER" id="PTHR30146:SF109">
    <property type="entry name" value="HTH-TYPE TRANSCRIPTIONAL REGULATOR GALS"/>
    <property type="match status" value="1"/>
</dbReference>
<dbReference type="GO" id="GO:0000976">
    <property type="term" value="F:transcription cis-regulatory region binding"/>
    <property type="evidence" value="ECO:0007669"/>
    <property type="project" value="TreeGrafter"/>
</dbReference>
<proteinExistence type="predicted"/>
<dbReference type="PROSITE" id="PS50932">
    <property type="entry name" value="HTH_LACI_2"/>
    <property type="match status" value="1"/>
</dbReference>
<dbReference type="PANTHER" id="PTHR30146">
    <property type="entry name" value="LACI-RELATED TRANSCRIPTIONAL REPRESSOR"/>
    <property type="match status" value="1"/>
</dbReference>
<dbReference type="InterPro" id="IPR001761">
    <property type="entry name" value="Peripla_BP/Lac1_sug-bd_dom"/>
</dbReference>
<dbReference type="CDD" id="cd06267">
    <property type="entry name" value="PBP1_LacI_sugar_binding-like"/>
    <property type="match status" value="1"/>
</dbReference>
<dbReference type="InterPro" id="IPR000843">
    <property type="entry name" value="HTH_LacI"/>
</dbReference>
<evidence type="ECO:0000313" key="5">
    <source>
        <dbReference type="EMBL" id="SMF70545.1"/>
    </source>
</evidence>
<dbReference type="CDD" id="cd01392">
    <property type="entry name" value="HTH_LacI"/>
    <property type="match status" value="1"/>
</dbReference>
<dbReference type="Pfam" id="PF00356">
    <property type="entry name" value="LacI"/>
    <property type="match status" value="1"/>
</dbReference>
<evidence type="ECO:0000313" key="6">
    <source>
        <dbReference type="Proteomes" id="UP000192917"/>
    </source>
</evidence>
<sequence>MKKASGIRDVARHAGVSSATVSRVLSGQAAVSEQTQARVLAAIQDLGFQPNHMAQGLRRGRSTTVALLVGDIEQGVYASLTKHIQPALEGLGLDLLLYNLGHSQDRLQNILARTEAMRLHGIIVAASDLLSTPNIQSLAAKVQEQGLPVIAVGLSLQAHGIPSIVYDDRGAIRRSVSFMLESYGGPVAYLGRILGSASGTERFAGYQDALAARGLAVDPRLVWDSAYRYKAGWDSVQDALDRGLSFRAIQAGSDEMALGAMAALQARGLRIPEDVAVTGIGDIEASAYLCPALTTHAAFPAAVAETIAALLEDHRRRKPLAPVTTLERSFVRRASA</sequence>
<organism evidence="5 6">
    <name type="scientific">Tistlia consotensis USBA 355</name>
    <dbReference type="NCBI Taxonomy" id="560819"/>
    <lineage>
        <taxon>Bacteria</taxon>
        <taxon>Pseudomonadati</taxon>
        <taxon>Pseudomonadota</taxon>
        <taxon>Alphaproteobacteria</taxon>
        <taxon>Rhodospirillales</taxon>
        <taxon>Rhodovibrionaceae</taxon>
        <taxon>Tistlia</taxon>
    </lineage>
</organism>
<evidence type="ECO:0000256" key="3">
    <source>
        <dbReference type="ARBA" id="ARBA00023163"/>
    </source>
</evidence>
<dbReference type="Gene3D" id="1.10.260.40">
    <property type="entry name" value="lambda repressor-like DNA-binding domains"/>
    <property type="match status" value="1"/>
</dbReference>
<dbReference type="AlphaFoldDB" id="A0A1Y6CQW7"/>
<gene>
    <name evidence="5" type="ORF">SAMN05428998_12943</name>
</gene>
<dbReference type="SUPFAM" id="SSF47413">
    <property type="entry name" value="lambda repressor-like DNA-binding domains"/>
    <property type="match status" value="1"/>
</dbReference>
<feature type="domain" description="HTH lacI-type" evidence="4">
    <location>
        <begin position="5"/>
        <end position="59"/>
    </location>
</feature>
<evidence type="ECO:0000256" key="2">
    <source>
        <dbReference type="ARBA" id="ARBA00023125"/>
    </source>
</evidence>
<dbReference type="InterPro" id="IPR010982">
    <property type="entry name" value="Lambda_DNA-bd_dom_sf"/>
</dbReference>
<keyword evidence="1" id="KW-0805">Transcription regulation</keyword>
<dbReference type="SMART" id="SM00354">
    <property type="entry name" value="HTH_LACI"/>
    <property type="match status" value="1"/>
</dbReference>
<evidence type="ECO:0000256" key="1">
    <source>
        <dbReference type="ARBA" id="ARBA00023015"/>
    </source>
</evidence>
<dbReference type="STRING" id="560819.SAMN05428998_12943"/>
<name>A0A1Y6CQW7_9PROT</name>
<dbReference type="Proteomes" id="UP000192917">
    <property type="component" value="Unassembled WGS sequence"/>
</dbReference>
<protein>
    <submittedName>
        <fullName evidence="5">Transcriptional regulator, LacI family</fullName>
    </submittedName>
</protein>
<accession>A0A1Y6CQW7</accession>
<evidence type="ECO:0000259" key="4">
    <source>
        <dbReference type="PROSITE" id="PS50932"/>
    </source>
</evidence>
<dbReference type="RefSeq" id="WP_085125542.1">
    <property type="nucleotide sequence ID" value="NZ_FWZX01000029.1"/>
</dbReference>
<dbReference type="PROSITE" id="PS00356">
    <property type="entry name" value="HTH_LACI_1"/>
    <property type="match status" value="1"/>
</dbReference>
<dbReference type="GO" id="GO:0003700">
    <property type="term" value="F:DNA-binding transcription factor activity"/>
    <property type="evidence" value="ECO:0007669"/>
    <property type="project" value="TreeGrafter"/>
</dbReference>
<dbReference type="Pfam" id="PF00532">
    <property type="entry name" value="Peripla_BP_1"/>
    <property type="match status" value="1"/>
</dbReference>
<reference evidence="5 6" key="1">
    <citation type="submission" date="2017-04" db="EMBL/GenBank/DDBJ databases">
        <authorList>
            <person name="Afonso C.L."/>
            <person name="Miller P.J."/>
            <person name="Scott M.A."/>
            <person name="Spackman E."/>
            <person name="Goraichik I."/>
            <person name="Dimitrov K.M."/>
            <person name="Suarez D.L."/>
            <person name="Swayne D.E."/>
        </authorList>
    </citation>
    <scope>NUCLEOTIDE SEQUENCE [LARGE SCALE GENOMIC DNA]</scope>
    <source>
        <strain evidence="5 6">USBA 355</strain>
    </source>
</reference>
<keyword evidence="6" id="KW-1185">Reference proteome</keyword>
<dbReference type="SUPFAM" id="SSF53822">
    <property type="entry name" value="Periplasmic binding protein-like I"/>
    <property type="match status" value="1"/>
</dbReference>
<dbReference type="EMBL" id="FWZX01000029">
    <property type="protein sequence ID" value="SMF70545.1"/>
    <property type="molecule type" value="Genomic_DNA"/>
</dbReference>
<dbReference type="Gene3D" id="3.40.50.2300">
    <property type="match status" value="2"/>
</dbReference>
<keyword evidence="3" id="KW-0804">Transcription</keyword>